<name>A0ABN2MEC7_9MICO</name>
<feature type="domain" description="Bacterial mobilisation" evidence="2">
    <location>
        <begin position="84"/>
        <end position="123"/>
    </location>
</feature>
<protein>
    <recommendedName>
        <fullName evidence="2">Bacterial mobilisation domain-containing protein</fullName>
    </recommendedName>
</protein>
<evidence type="ECO:0000313" key="4">
    <source>
        <dbReference type="Proteomes" id="UP001500002"/>
    </source>
</evidence>
<comment type="caution">
    <text evidence="3">The sequence shown here is derived from an EMBL/GenBank/DDBJ whole genome shotgun (WGS) entry which is preliminary data.</text>
</comment>
<dbReference type="Pfam" id="PF05713">
    <property type="entry name" value="MobC"/>
    <property type="match status" value="1"/>
</dbReference>
<evidence type="ECO:0000256" key="1">
    <source>
        <dbReference type="SAM" id="MobiDB-lite"/>
    </source>
</evidence>
<proteinExistence type="predicted"/>
<gene>
    <name evidence="3" type="ORF">GCM10009749_35040</name>
</gene>
<organism evidence="3 4">
    <name type="scientific">Agromyces neolithicus</name>
    <dbReference type="NCBI Taxonomy" id="269420"/>
    <lineage>
        <taxon>Bacteria</taxon>
        <taxon>Bacillati</taxon>
        <taxon>Actinomycetota</taxon>
        <taxon>Actinomycetes</taxon>
        <taxon>Micrococcales</taxon>
        <taxon>Microbacteriaceae</taxon>
        <taxon>Agromyces</taxon>
    </lineage>
</organism>
<dbReference type="EMBL" id="BAAANJ010000025">
    <property type="protein sequence ID" value="GAA1821276.1"/>
    <property type="molecule type" value="Genomic_DNA"/>
</dbReference>
<evidence type="ECO:0000259" key="2">
    <source>
        <dbReference type="Pfam" id="PF05713"/>
    </source>
</evidence>
<keyword evidence="4" id="KW-1185">Reference proteome</keyword>
<accession>A0ABN2MEC7</accession>
<feature type="region of interest" description="Disordered" evidence="1">
    <location>
        <begin position="1"/>
        <end position="24"/>
    </location>
</feature>
<evidence type="ECO:0000313" key="3">
    <source>
        <dbReference type="EMBL" id="GAA1821276.1"/>
    </source>
</evidence>
<reference evidence="3 4" key="1">
    <citation type="journal article" date="2019" name="Int. J. Syst. Evol. Microbiol.">
        <title>The Global Catalogue of Microorganisms (GCM) 10K type strain sequencing project: providing services to taxonomists for standard genome sequencing and annotation.</title>
        <authorList>
            <consortium name="The Broad Institute Genomics Platform"/>
            <consortium name="The Broad Institute Genome Sequencing Center for Infectious Disease"/>
            <person name="Wu L."/>
            <person name="Ma J."/>
        </authorList>
    </citation>
    <scope>NUCLEOTIDE SEQUENCE [LARGE SCALE GENOMIC DNA]</scope>
    <source>
        <strain evidence="3 4">JCM 14322</strain>
    </source>
</reference>
<sequence>MEESPKARSVQRQRRQNIAGGRVGARHDVKVSAEEEGILARLAAAQGVSIVRLLVESALSSESHETPTQRRELLAELFRVHRLLAAISNNVNQIAKATNATGELQAETVETLRAVRRTAEQIDAAVDGLSLR</sequence>
<dbReference type="InterPro" id="IPR008687">
    <property type="entry name" value="MobC"/>
</dbReference>
<dbReference type="Proteomes" id="UP001500002">
    <property type="component" value="Unassembled WGS sequence"/>
</dbReference>